<dbReference type="PROSITE" id="PS00022">
    <property type="entry name" value="EGF_1"/>
    <property type="match status" value="7"/>
</dbReference>
<sequence>MTVNVRMDGVATDTVHRLYIKNECESQPCLNAGFCVDLVDKFACICTKGYSGTQCEVDLDACLDMSVNFSHCFNGGTCLDGPGYSFTCRCPAGFAGDFCELDVNECCSKPCLHGGICQDLINGYQCHCRPGWTGLRCEDDINECLPQPCNQGMCIQNEPGHGYSCFCQPGFVGRNCEYNYNDCLLWPCPDGFTCVDGVNSVSCVAMETNVTSAPAVFLTHAEQAADITYGRYSGTSFLEFEGINLSAVSNITVRFQTRSVNGTLLYVDQGAGFFFIKLYLNNGILKYDFSCSQEEGIHSINTKGRVNDGKEYVVHMRQYLAPCEAEVAVSGFQHAQSNPINYWSEVTLQTTGHVFVGGLPLTYSSYEGAEPLYNYTGCIEIIEINKLRGFYTSNAIAGNNIENCKSSRHQDSLADAVVPSDAFSPPRGAGSINLLPTVPSLACSDEPCLNGGMCHPLSMPGGAAAFFCNCPLHYTGRLCEKDPSETDIVAPEPSFVGGRRSVRVLGGGRRSELLLGGGRRLALLLSCGRHSALLLGCGRRSAPPLSCGRRIGPFGLAVGSFAPPTSEEQKFGDRFLHLFLQDGYPGARLGCSGSDVLKVLSSQIIENNTVVPIIVSKRSPFLVQFYRQDLMGSSVAQRQIQAIVNVIAQSIAFHFHQYVEVVANEILDTNTLDNHRNIEASSVQGHKKKEFKVVFGPTFLGSVPFPSKLHGSIDNVSGFVGCIMELQVNSRELHIMEEAHQGQHIHKCDTAKCQHQPCRNGGTCISDAETWFCVCPLLYSGKLCQFNACERNPCAHGATCVPKGPLEPVCLCPHGRQGLLCDKAIKITRPRFSGLDEFGYSSYMAYPPISSMSYFYEFRLKLTFSNNSTAMKNNLILFSGQKGQGTTGDDFFALGVRNRRIIHKFNLGSGVATIVSDPLNLRIKIHTVHFGRYLRNGWMKVDGQRNKTGSSPGNLAALTTFSPLYVGGFSEHIPAMLPLGARFNNSFQDGLQQQKIKSVSISVTQEQESEAGSGNLASCQCGYGWKGALCSERVSFCDLEHVPPPSCARGSTCVPLPEGYSCQCPLGTGGKFCQEALSISDPFFEANQSSWMAFPPVHMRYRTHLLLQFKTISLEGILFYTAQYLSAQAGDFISLSLSGGFVQFRYNLGDTTIVLQSPNRVDLMGSTWHTVKAGREGKQGYLVLDEHSVIRNTSKGMTTLDLSTEVFIGGVSVMNSVSPDAVEKEPTGFSGSIREVIINGHELELTERGALRGVNVKDWDGTQCGYK</sequence>
<feature type="disulfide bond" evidence="11">
    <location>
        <begin position="128"/>
        <end position="137"/>
    </location>
</feature>
<dbReference type="PROSITE" id="PS50025">
    <property type="entry name" value="LAM_G_DOMAIN"/>
    <property type="match status" value="3"/>
</dbReference>
<feature type="disulfide bond" evidence="11">
    <location>
        <begin position="90"/>
        <end position="99"/>
    </location>
</feature>
<keyword evidence="15" id="KW-1185">Reference proteome</keyword>
<feature type="domain" description="EGF-like" evidence="13">
    <location>
        <begin position="20"/>
        <end position="56"/>
    </location>
</feature>
<dbReference type="SMART" id="SM00179">
    <property type="entry name" value="EGF_CA"/>
    <property type="match status" value="7"/>
</dbReference>
<keyword evidence="10" id="KW-0966">Cell projection</keyword>
<protein>
    <recommendedName>
        <fullName evidence="16">Protein eyes shut homolog</fullName>
    </recommendedName>
</protein>
<dbReference type="PROSITE" id="PS00010">
    <property type="entry name" value="ASX_HYDROXYL"/>
    <property type="match status" value="2"/>
</dbReference>
<keyword evidence="6" id="KW-0677">Repeat</keyword>
<dbReference type="SMART" id="SM00181">
    <property type="entry name" value="EGF"/>
    <property type="match status" value="8"/>
</dbReference>
<dbReference type="InterPro" id="IPR000152">
    <property type="entry name" value="EGF-type_Asp/Asn_hydroxyl_site"/>
</dbReference>
<dbReference type="SMART" id="SM00282">
    <property type="entry name" value="LamG"/>
    <property type="match status" value="3"/>
</dbReference>
<evidence type="ECO:0000256" key="7">
    <source>
        <dbReference type="ARBA" id="ARBA00023157"/>
    </source>
</evidence>
<name>A0AAE0PRY3_9TELE</name>
<feature type="domain" description="EGF-like" evidence="13">
    <location>
        <begin position="1038"/>
        <end position="1074"/>
    </location>
</feature>
<comment type="subcellular location">
    <subcellularLocation>
        <location evidence="2">Cell projection</location>
    </subcellularLocation>
    <subcellularLocation>
        <location evidence="1">Cytoplasm</location>
        <location evidence="1">Cytoskeleton</location>
    </subcellularLocation>
</comment>
<dbReference type="FunFam" id="2.10.25.10:FF:000318">
    <property type="entry name" value="Eyes shut homolog"/>
    <property type="match status" value="1"/>
</dbReference>
<dbReference type="Proteomes" id="UP001274896">
    <property type="component" value="Unassembled WGS sequence"/>
</dbReference>
<dbReference type="GO" id="GO:0005856">
    <property type="term" value="C:cytoskeleton"/>
    <property type="evidence" value="ECO:0007669"/>
    <property type="project" value="UniProtKB-SubCell"/>
</dbReference>
<evidence type="ECO:0000259" key="13">
    <source>
        <dbReference type="PROSITE" id="PS50026"/>
    </source>
</evidence>
<keyword evidence="3" id="KW-0963">Cytoplasm</keyword>
<dbReference type="AlphaFoldDB" id="A0AAE0PRY3"/>
<evidence type="ECO:0000313" key="14">
    <source>
        <dbReference type="EMBL" id="KAK3507026.1"/>
    </source>
</evidence>
<dbReference type="Pfam" id="PF02210">
    <property type="entry name" value="Laminin_G_2"/>
    <property type="match status" value="1"/>
</dbReference>
<dbReference type="CDD" id="cd00110">
    <property type="entry name" value="LamG"/>
    <property type="match status" value="3"/>
</dbReference>
<dbReference type="InterPro" id="IPR000742">
    <property type="entry name" value="EGF"/>
</dbReference>
<dbReference type="InterPro" id="IPR001881">
    <property type="entry name" value="EGF-like_Ca-bd_dom"/>
</dbReference>
<keyword evidence="9" id="KW-0206">Cytoskeleton</keyword>
<dbReference type="CDD" id="cd00054">
    <property type="entry name" value="EGF_CA"/>
    <property type="match status" value="7"/>
</dbReference>
<evidence type="ECO:0000256" key="6">
    <source>
        <dbReference type="ARBA" id="ARBA00022737"/>
    </source>
</evidence>
<reference evidence="14" key="1">
    <citation type="submission" date="2023-06" db="EMBL/GenBank/DDBJ databases">
        <title>Male Hemibagrus guttatus genome.</title>
        <authorList>
            <person name="Bian C."/>
        </authorList>
    </citation>
    <scope>NUCLEOTIDE SEQUENCE</scope>
    <source>
        <strain evidence="14">Male_cb2023</strain>
        <tissue evidence="14">Muscle</tissue>
    </source>
</reference>
<dbReference type="EMBL" id="JAUCMX010000029">
    <property type="protein sequence ID" value="KAK3507026.1"/>
    <property type="molecule type" value="Genomic_DNA"/>
</dbReference>
<dbReference type="GO" id="GO:0042995">
    <property type="term" value="C:cell projection"/>
    <property type="evidence" value="ECO:0007669"/>
    <property type="project" value="UniProtKB-SubCell"/>
</dbReference>
<feature type="domain" description="Laminin G" evidence="12">
    <location>
        <begin position="1081"/>
        <end position="1264"/>
    </location>
</feature>
<feature type="domain" description="EGF-like" evidence="13">
    <location>
        <begin position="58"/>
        <end position="100"/>
    </location>
</feature>
<dbReference type="PRINTS" id="PR01983">
    <property type="entry name" value="NOTCH"/>
</dbReference>
<organism evidence="14 15">
    <name type="scientific">Hemibagrus guttatus</name>
    <dbReference type="NCBI Taxonomy" id="175788"/>
    <lineage>
        <taxon>Eukaryota</taxon>
        <taxon>Metazoa</taxon>
        <taxon>Chordata</taxon>
        <taxon>Craniata</taxon>
        <taxon>Vertebrata</taxon>
        <taxon>Euteleostomi</taxon>
        <taxon>Actinopterygii</taxon>
        <taxon>Neopterygii</taxon>
        <taxon>Teleostei</taxon>
        <taxon>Ostariophysi</taxon>
        <taxon>Siluriformes</taxon>
        <taxon>Bagridae</taxon>
        <taxon>Hemibagrus</taxon>
    </lineage>
</organism>
<comment type="caution">
    <text evidence="11">Lacks conserved residue(s) required for the propagation of feature annotation.</text>
</comment>
<dbReference type="PROSITE" id="PS01186">
    <property type="entry name" value="EGF_2"/>
    <property type="match status" value="4"/>
</dbReference>
<evidence type="ECO:0000256" key="9">
    <source>
        <dbReference type="ARBA" id="ARBA00023212"/>
    </source>
</evidence>
<dbReference type="FunFam" id="2.60.120.200:FF:000190">
    <property type="entry name" value="Protein eyes shut homolog"/>
    <property type="match status" value="1"/>
</dbReference>
<feature type="disulfide bond" evidence="11">
    <location>
        <begin position="167"/>
        <end position="176"/>
    </location>
</feature>
<evidence type="ECO:0000256" key="8">
    <source>
        <dbReference type="ARBA" id="ARBA00023180"/>
    </source>
</evidence>
<keyword evidence="4 11" id="KW-0245">EGF-like domain</keyword>
<keyword evidence="8" id="KW-0325">Glycoprotein</keyword>
<dbReference type="SUPFAM" id="SSF49899">
    <property type="entry name" value="Concanavalin A-like lectins/glucanases"/>
    <property type="match status" value="4"/>
</dbReference>
<feature type="domain" description="Laminin G" evidence="12">
    <location>
        <begin position="833"/>
        <end position="1019"/>
    </location>
</feature>
<evidence type="ECO:0000256" key="5">
    <source>
        <dbReference type="ARBA" id="ARBA00022729"/>
    </source>
</evidence>
<feature type="disulfide bond" evidence="11">
    <location>
        <begin position="46"/>
        <end position="55"/>
    </location>
</feature>
<feature type="disulfide bond" evidence="11">
    <location>
        <begin position="144"/>
        <end position="154"/>
    </location>
</feature>
<feature type="domain" description="EGF-like" evidence="13">
    <location>
        <begin position="785"/>
        <end position="822"/>
    </location>
</feature>
<dbReference type="PANTHER" id="PTHR12916:SF4">
    <property type="entry name" value="UNINFLATABLE, ISOFORM C"/>
    <property type="match status" value="1"/>
</dbReference>
<evidence type="ECO:0008006" key="16">
    <source>
        <dbReference type="Google" id="ProtNLM"/>
    </source>
</evidence>
<feature type="domain" description="Laminin G" evidence="12">
    <location>
        <begin position="227"/>
        <end position="404"/>
    </location>
</feature>
<dbReference type="FunFam" id="2.10.25.10:FF:000118">
    <property type="entry name" value="protein delta homolog 2"/>
    <property type="match status" value="1"/>
</dbReference>
<dbReference type="InterPro" id="IPR001791">
    <property type="entry name" value="Laminin_G"/>
</dbReference>
<evidence type="ECO:0000256" key="4">
    <source>
        <dbReference type="ARBA" id="ARBA00022536"/>
    </source>
</evidence>
<dbReference type="GO" id="GO:0005509">
    <property type="term" value="F:calcium ion binding"/>
    <property type="evidence" value="ECO:0007669"/>
    <property type="project" value="InterPro"/>
</dbReference>
<dbReference type="GO" id="GO:0007417">
    <property type="term" value="P:central nervous system development"/>
    <property type="evidence" value="ECO:0007669"/>
    <property type="project" value="UniProtKB-ARBA"/>
</dbReference>
<feature type="disulfide bond" evidence="11">
    <location>
        <begin position="1064"/>
        <end position="1073"/>
    </location>
</feature>
<evidence type="ECO:0000256" key="10">
    <source>
        <dbReference type="ARBA" id="ARBA00023273"/>
    </source>
</evidence>
<dbReference type="Gene3D" id="2.60.120.200">
    <property type="match status" value="4"/>
</dbReference>
<dbReference type="Gene3D" id="2.10.25.10">
    <property type="entry name" value="Laminin"/>
    <property type="match status" value="8"/>
</dbReference>
<dbReference type="PANTHER" id="PTHR12916">
    <property type="entry name" value="CYTOCHROME C OXIDASE POLYPEPTIDE VIC-2"/>
    <property type="match status" value="1"/>
</dbReference>
<dbReference type="InterPro" id="IPR013320">
    <property type="entry name" value="ConA-like_dom_sf"/>
</dbReference>
<evidence type="ECO:0000256" key="2">
    <source>
        <dbReference type="ARBA" id="ARBA00004316"/>
    </source>
</evidence>
<accession>A0AAE0PRY3</accession>
<keyword evidence="7 11" id="KW-1015">Disulfide bond</keyword>
<keyword evidence="5" id="KW-0732">Signal</keyword>
<evidence type="ECO:0000313" key="15">
    <source>
        <dbReference type="Proteomes" id="UP001274896"/>
    </source>
</evidence>
<evidence type="ECO:0000256" key="3">
    <source>
        <dbReference type="ARBA" id="ARBA00022490"/>
    </source>
</evidence>
<dbReference type="SUPFAM" id="SSF57196">
    <property type="entry name" value="EGF/Laminin"/>
    <property type="match status" value="5"/>
</dbReference>
<gene>
    <name evidence="14" type="ORF">QTP70_000552</name>
</gene>
<dbReference type="FunFam" id="2.10.25.10:FF:000920">
    <property type="entry name" value="protein eyes shut homolog"/>
    <property type="match status" value="1"/>
</dbReference>
<dbReference type="InterPro" id="IPR018097">
    <property type="entry name" value="EGF_Ca-bd_CS"/>
</dbReference>
<dbReference type="FunFam" id="2.10.25.10:FF:000004">
    <property type="entry name" value="Neurogenic locus notch 1"/>
    <property type="match status" value="1"/>
</dbReference>
<feature type="domain" description="EGF-like" evidence="13">
    <location>
        <begin position="102"/>
        <end position="138"/>
    </location>
</feature>
<dbReference type="FunFam" id="2.60.120.200:FF:000210">
    <property type="entry name" value="Protein eyes shut homolog"/>
    <property type="match status" value="1"/>
</dbReference>
<dbReference type="PROSITE" id="PS50026">
    <property type="entry name" value="EGF_3"/>
    <property type="match status" value="8"/>
</dbReference>
<feature type="disulfide bond" evidence="11">
    <location>
        <begin position="812"/>
        <end position="821"/>
    </location>
</feature>
<feature type="domain" description="EGF-like" evidence="13">
    <location>
        <begin position="140"/>
        <end position="177"/>
    </location>
</feature>
<dbReference type="Pfam" id="PF00054">
    <property type="entry name" value="Laminin_G_1"/>
    <property type="match status" value="2"/>
</dbReference>
<feature type="domain" description="EGF-like" evidence="13">
    <location>
        <begin position="439"/>
        <end position="480"/>
    </location>
</feature>
<evidence type="ECO:0000256" key="1">
    <source>
        <dbReference type="ARBA" id="ARBA00004245"/>
    </source>
</evidence>
<proteinExistence type="predicted"/>
<feature type="disulfide bond" evidence="11">
    <location>
        <begin position="470"/>
        <end position="479"/>
    </location>
</feature>
<dbReference type="InterPro" id="IPR013032">
    <property type="entry name" value="EGF-like_CS"/>
</dbReference>
<evidence type="ECO:0000259" key="12">
    <source>
        <dbReference type="PROSITE" id="PS50025"/>
    </source>
</evidence>
<dbReference type="Pfam" id="PF12661">
    <property type="entry name" value="hEGF"/>
    <property type="match status" value="2"/>
</dbReference>
<comment type="caution">
    <text evidence="14">The sequence shown here is derived from an EMBL/GenBank/DDBJ whole genome shotgun (WGS) entry which is preliminary data.</text>
</comment>
<dbReference type="PROSITE" id="PS01187">
    <property type="entry name" value="EGF_CA"/>
    <property type="match status" value="1"/>
</dbReference>
<evidence type="ECO:0000256" key="11">
    <source>
        <dbReference type="PROSITE-ProRule" id="PRU00076"/>
    </source>
</evidence>
<feature type="domain" description="EGF-like" evidence="13">
    <location>
        <begin position="749"/>
        <end position="782"/>
    </location>
</feature>
<dbReference type="Pfam" id="PF00008">
    <property type="entry name" value="EGF"/>
    <property type="match status" value="6"/>
</dbReference>